<evidence type="ECO:0000313" key="2">
    <source>
        <dbReference type="EMBL" id="CAK7923670.1"/>
    </source>
</evidence>
<name>A0AAV1TR53_9STRA</name>
<proteinExistence type="predicted"/>
<gene>
    <name evidence="2" type="ORF">PM001_LOCUS8820</name>
</gene>
<evidence type="ECO:0000256" key="1">
    <source>
        <dbReference type="SAM" id="MobiDB-lite"/>
    </source>
</evidence>
<sequence>MMKAKSDTRWVDYLRHAEEVLHFEKSIELGSGEFGRNCGARRRDERHADVLKLRKGRVCAALLPISGHRWQREPVDDAGSGDKLLALIKKKHGGSGSGDGPLAPTRGIRARKGGTADRRRPSSS</sequence>
<reference evidence="2" key="1">
    <citation type="submission" date="2024-01" db="EMBL/GenBank/DDBJ databases">
        <authorList>
            <person name="Webb A."/>
        </authorList>
    </citation>
    <scope>NUCLEOTIDE SEQUENCE</scope>
    <source>
        <strain evidence="2">Pm1</strain>
    </source>
</reference>
<protein>
    <submittedName>
        <fullName evidence="2">Uncharacterized protein</fullName>
    </submittedName>
</protein>
<comment type="caution">
    <text evidence="2">The sequence shown here is derived from an EMBL/GenBank/DDBJ whole genome shotgun (WGS) entry which is preliminary data.</text>
</comment>
<evidence type="ECO:0000313" key="3">
    <source>
        <dbReference type="Proteomes" id="UP001162060"/>
    </source>
</evidence>
<accession>A0AAV1TR53</accession>
<dbReference type="EMBL" id="CAKLBY020000070">
    <property type="protein sequence ID" value="CAK7923670.1"/>
    <property type="molecule type" value="Genomic_DNA"/>
</dbReference>
<dbReference type="Proteomes" id="UP001162060">
    <property type="component" value="Unassembled WGS sequence"/>
</dbReference>
<organism evidence="2 3">
    <name type="scientific">Peronospora matthiolae</name>
    <dbReference type="NCBI Taxonomy" id="2874970"/>
    <lineage>
        <taxon>Eukaryota</taxon>
        <taxon>Sar</taxon>
        <taxon>Stramenopiles</taxon>
        <taxon>Oomycota</taxon>
        <taxon>Peronosporomycetes</taxon>
        <taxon>Peronosporales</taxon>
        <taxon>Peronosporaceae</taxon>
        <taxon>Peronospora</taxon>
    </lineage>
</organism>
<dbReference type="AlphaFoldDB" id="A0AAV1TR53"/>
<feature type="compositionally biased region" description="Basic and acidic residues" evidence="1">
    <location>
        <begin position="114"/>
        <end position="124"/>
    </location>
</feature>
<feature type="region of interest" description="Disordered" evidence="1">
    <location>
        <begin position="87"/>
        <end position="124"/>
    </location>
</feature>